<proteinExistence type="predicted"/>
<evidence type="ECO:0000313" key="2">
    <source>
        <dbReference type="Proteomes" id="UP000308197"/>
    </source>
</evidence>
<evidence type="ECO:0008006" key="3">
    <source>
        <dbReference type="Google" id="ProtNLM"/>
    </source>
</evidence>
<sequence length="423" mass="47683">MKSPTLESYHYKSSFGKLFQQLFEDNAISDSTLRDEACELLTVLDRPEMADYNFPSWITCQTERQPRDRTFGITMKRVIEALYLTAEEFNMSNSARFISACICAEGRLVRVECESDADADLEAETMAAVLAGLAADWFMDIVNPFLSVELMYGKTVTPFQALKEKLVERDGYSCVFCGGIFGGKSESQCTQGRIVDEDDRLISPARIFYHTVSEHPTTPPCKPFQGTVENESIRLRALETLRYYCGFPEDETVHPFSPRNCMLMHSQSAWAFASLLWCLKPTQTANRYDVVVFAPNEVDGDSVDWVHFYDIRTGDPVNDPVAPPDPHILRVHAMAATLLHHSGATGLFRFPYLPQTKPRRATRPACNSVEQKGPINNIVEDKPVGRHRRSFLRRVLKSFLDYPGRTLIRLAGGPCSPLLSSAR</sequence>
<gene>
    <name evidence="1" type="ORF">K466DRAFT_651774</name>
</gene>
<organism evidence="1 2">
    <name type="scientific">Polyporus arcularius HHB13444</name>
    <dbReference type="NCBI Taxonomy" id="1314778"/>
    <lineage>
        <taxon>Eukaryota</taxon>
        <taxon>Fungi</taxon>
        <taxon>Dikarya</taxon>
        <taxon>Basidiomycota</taxon>
        <taxon>Agaricomycotina</taxon>
        <taxon>Agaricomycetes</taxon>
        <taxon>Polyporales</taxon>
        <taxon>Polyporaceae</taxon>
        <taxon>Polyporus</taxon>
    </lineage>
</organism>
<name>A0A5C3PNZ5_9APHY</name>
<reference evidence="1 2" key="1">
    <citation type="journal article" date="2019" name="Nat. Ecol. Evol.">
        <title>Megaphylogeny resolves global patterns of mushroom evolution.</title>
        <authorList>
            <person name="Varga T."/>
            <person name="Krizsan K."/>
            <person name="Foldi C."/>
            <person name="Dima B."/>
            <person name="Sanchez-Garcia M."/>
            <person name="Sanchez-Ramirez S."/>
            <person name="Szollosi G.J."/>
            <person name="Szarkandi J.G."/>
            <person name="Papp V."/>
            <person name="Albert L."/>
            <person name="Andreopoulos W."/>
            <person name="Angelini C."/>
            <person name="Antonin V."/>
            <person name="Barry K.W."/>
            <person name="Bougher N.L."/>
            <person name="Buchanan P."/>
            <person name="Buyck B."/>
            <person name="Bense V."/>
            <person name="Catcheside P."/>
            <person name="Chovatia M."/>
            <person name="Cooper J."/>
            <person name="Damon W."/>
            <person name="Desjardin D."/>
            <person name="Finy P."/>
            <person name="Geml J."/>
            <person name="Haridas S."/>
            <person name="Hughes K."/>
            <person name="Justo A."/>
            <person name="Karasinski D."/>
            <person name="Kautmanova I."/>
            <person name="Kiss B."/>
            <person name="Kocsube S."/>
            <person name="Kotiranta H."/>
            <person name="LaButti K.M."/>
            <person name="Lechner B.E."/>
            <person name="Liimatainen K."/>
            <person name="Lipzen A."/>
            <person name="Lukacs Z."/>
            <person name="Mihaltcheva S."/>
            <person name="Morgado L.N."/>
            <person name="Niskanen T."/>
            <person name="Noordeloos M.E."/>
            <person name="Ohm R.A."/>
            <person name="Ortiz-Santana B."/>
            <person name="Ovrebo C."/>
            <person name="Racz N."/>
            <person name="Riley R."/>
            <person name="Savchenko A."/>
            <person name="Shiryaev A."/>
            <person name="Soop K."/>
            <person name="Spirin V."/>
            <person name="Szebenyi C."/>
            <person name="Tomsovsky M."/>
            <person name="Tulloss R.E."/>
            <person name="Uehling J."/>
            <person name="Grigoriev I.V."/>
            <person name="Vagvolgyi C."/>
            <person name="Papp T."/>
            <person name="Martin F.M."/>
            <person name="Miettinen O."/>
            <person name="Hibbett D.S."/>
            <person name="Nagy L.G."/>
        </authorList>
    </citation>
    <scope>NUCLEOTIDE SEQUENCE [LARGE SCALE GENOMIC DNA]</scope>
    <source>
        <strain evidence="1 2">HHB13444</strain>
    </source>
</reference>
<dbReference type="EMBL" id="ML211058">
    <property type="protein sequence ID" value="TFK89988.1"/>
    <property type="molecule type" value="Genomic_DNA"/>
</dbReference>
<accession>A0A5C3PNZ5</accession>
<dbReference type="STRING" id="1314778.A0A5C3PNZ5"/>
<protein>
    <recommendedName>
        <fullName evidence="3">HNH nuclease domain-containing protein</fullName>
    </recommendedName>
</protein>
<dbReference type="Proteomes" id="UP000308197">
    <property type="component" value="Unassembled WGS sequence"/>
</dbReference>
<dbReference type="InParanoid" id="A0A5C3PNZ5"/>
<keyword evidence="2" id="KW-1185">Reference proteome</keyword>
<dbReference type="AlphaFoldDB" id="A0A5C3PNZ5"/>
<evidence type="ECO:0000313" key="1">
    <source>
        <dbReference type="EMBL" id="TFK89988.1"/>
    </source>
</evidence>